<evidence type="ECO:0000256" key="1">
    <source>
        <dbReference type="SAM" id="Coils"/>
    </source>
</evidence>
<dbReference type="PIRSF" id="PIRSF005850">
    <property type="entry name" value="UCP005850"/>
    <property type="match status" value="1"/>
</dbReference>
<comment type="caution">
    <text evidence="2">The sequence shown here is derived from an EMBL/GenBank/DDBJ whole genome shotgun (WGS) entry which is preliminary data.</text>
</comment>
<dbReference type="GeneID" id="95425551"/>
<evidence type="ECO:0008006" key="4">
    <source>
        <dbReference type="Google" id="ProtNLM"/>
    </source>
</evidence>
<gene>
    <name evidence="2" type="ORF">HMPREF9431_00858</name>
</gene>
<dbReference type="Pfam" id="PF09903">
    <property type="entry name" value="DUF2130"/>
    <property type="match status" value="1"/>
</dbReference>
<dbReference type="eggNOG" id="COG4487">
    <property type="taxonomic scope" value="Bacteria"/>
</dbReference>
<proteinExistence type="predicted"/>
<keyword evidence="1" id="KW-0175">Coiled coil</keyword>
<dbReference type="AlphaFoldDB" id="G1WAK7"/>
<evidence type="ECO:0000313" key="2">
    <source>
        <dbReference type="EMBL" id="EGV33260.1"/>
    </source>
</evidence>
<reference evidence="2 3" key="1">
    <citation type="submission" date="2011-07" db="EMBL/GenBank/DDBJ databases">
        <title>The Genome Sequence of Prevotella oulorum F0390.</title>
        <authorList>
            <consortium name="The Broad Institute Genome Sequencing Platform"/>
            <consortium name="The Broad Institute Genome Sequencing Center for Infectious Disease"/>
            <person name="Earl A."/>
            <person name="Ward D."/>
            <person name="Feldgarden M."/>
            <person name="Gevers D."/>
            <person name="Izard J."/>
            <person name="Ganesan A."/>
            <person name="Baranova O.V."/>
            <person name="Blanton J.M."/>
            <person name="Tanner A.C."/>
            <person name="Dewhirst F.E."/>
            <person name="Young S.K."/>
            <person name="Zeng Q."/>
            <person name="Gargeya S."/>
            <person name="Fitzgerald M."/>
            <person name="Haas B."/>
            <person name="Abouelleil A."/>
            <person name="Alvarado L."/>
            <person name="Arachchi H.M."/>
            <person name="Berlin A."/>
            <person name="Brown A."/>
            <person name="Chapman S.B."/>
            <person name="Chen Z."/>
            <person name="Dunbar C."/>
            <person name="Freedman E."/>
            <person name="Gearin G."/>
            <person name="Gellesch M."/>
            <person name="Goldberg J."/>
            <person name="Griggs A."/>
            <person name="Gujja S."/>
            <person name="Heiman D."/>
            <person name="Howarth C."/>
            <person name="Larson L."/>
            <person name="Lui A."/>
            <person name="MacDonald P.J.P."/>
            <person name="Mehta T."/>
            <person name="Montmayeur A."/>
            <person name="Murphy C."/>
            <person name="Neiman D."/>
            <person name="Pearson M."/>
            <person name="Priest M."/>
            <person name="Roberts A."/>
            <person name="Saif S."/>
            <person name="Shea T."/>
            <person name="Shenoy N."/>
            <person name="Sisk P."/>
            <person name="Stolte C."/>
            <person name="Sykes S."/>
            <person name="Wortman J."/>
            <person name="Nusbaum C."/>
            <person name="Birren B."/>
        </authorList>
    </citation>
    <scope>NUCLEOTIDE SEQUENCE [LARGE SCALE GENOMIC DNA]</scope>
    <source>
        <strain evidence="2 3">F0390</strain>
    </source>
</reference>
<sequence>MKELKCPKCGAIFTVDEADYASILNQVKNDAFDAEVSKRLAELRQQQKMDQEAALLASERGFKDKLSAKDNEIAGKDTEIARLNERLNSIAQAKQLEMKEQLSDKNAEIVRLKEQINSLQSSKQMEIENKVVERDKKISALEASLQQKEKEQELAVIQEKNAQRGTIQQKQQRIIELEAKLTENEAKAALNEKNLKEYYERSLKDKEEEIERYKDFKIRQSTKMIGEDLEIHCHNEFDNARSLGLYPNAYFEKDNDASSGSKGDFIFRDFDGDTEYISIMFEMKNEADTTATKHKNEDFFDKLYKDRTTKGCEYAVLVSMLEPESELYNKGIVDVSHRYPKMFVVRPQFFMPIISLLAKASRNAVEYKRQLAIARNQSVDVTNFETKLNEFRNGFSRNYELASKKFNVAIAQIDESIKHLQKVREALVGSEDNLRLANKKADELTIKKLTYNNPTMKEKFDEVRLVDTSKGEHSDN</sequence>
<dbReference type="RefSeq" id="WP_004379869.1">
    <property type="nucleotide sequence ID" value="NZ_JH114215.1"/>
</dbReference>
<dbReference type="Proteomes" id="UP000005141">
    <property type="component" value="Unassembled WGS sequence"/>
</dbReference>
<name>G1WAK7_9BACT</name>
<accession>G1WAK7</accession>
<keyword evidence="3" id="KW-1185">Reference proteome</keyword>
<dbReference type="PATRIC" id="fig|702438.4.peg.884"/>
<protein>
    <recommendedName>
        <fullName evidence="4">DUF2130 domain-containing protein</fullName>
    </recommendedName>
</protein>
<organism evidence="2 3">
    <name type="scientific">Segatella oulorum F0390</name>
    <dbReference type="NCBI Taxonomy" id="702438"/>
    <lineage>
        <taxon>Bacteria</taxon>
        <taxon>Pseudomonadati</taxon>
        <taxon>Bacteroidota</taxon>
        <taxon>Bacteroidia</taxon>
        <taxon>Bacteroidales</taxon>
        <taxon>Prevotellaceae</taxon>
        <taxon>Segatella</taxon>
    </lineage>
</organism>
<dbReference type="EMBL" id="ADGI01000026">
    <property type="protein sequence ID" value="EGV33260.1"/>
    <property type="molecule type" value="Genomic_DNA"/>
</dbReference>
<dbReference type="OrthoDB" id="3224137at2"/>
<dbReference type="HOGENOM" id="CLU_034837_0_0_10"/>
<evidence type="ECO:0000313" key="3">
    <source>
        <dbReference type="Proteomes" id="UP000005141"/>
    </source>
</evidence>
<dbReference type="InterPro" id="IPR019219">
    <property type="entry name" value="DUF2130"/>
</dbReference>
<feature type="coiled-coil region" evidence="1">
    <location>
        <begin position="95"/>
        <end position="187"/>
    </location>
</feature>